<comment type="similarity">
    <text evidence="1 6">Belongs to the sigma-70 factor family. ECF subfamily.</text>
</comment>
<dbReference type="Proteomes" id="UP000319783">
    <property type="component" value="Unassembled WGS sequence"/>
</dbReference>
<dbReference type="EMBL" id="SULG01000107">
    <property type="protein sequence ID" value="TLD40372.1"/>
    <property type="molecule type" value="Genomic_DNA"/>
</dbReference>
<dbReference type="PANTHER" id="PTHR43133:SF59">
    <property type="entry name" value="ECF RNA POLYMERASE SIGMA FACTOR SIGR"/>
    <property type="match status" value="1"/>
</dbReference>
<name>A0A533Q6Z0_9BACT</name>
<sequence length="196" mass="23538">MREENNRRKEFEEIAMRHIDSLYNMALRLILNKEEAEDLVQETYLKAYRFFNTFEKGTNIKAWLFKILRNTFINKYRKTMSMPNEFFYEDTESLNNHVTYDQEKRSEEPSDTLESKYTDLSNLMEDDVKHAIDSLPLEYRETVLLSDVEELPYKDIAEITNVPIGTIKSRLNRGRKLLQKSLREYAKDRGFIKRKK</sequence>
<dbReference type="InterPro" id="IPR013324">
    <property type="entry name" value="RNA_pol_sigma_r3/r4-like"/>
</dbReference>
<evidence type="ECO:0000313" key="10">
    <source>
        <dbReference type="Proteomes" id="UP000319783"/>
    </source>
</evidence>
<keyword evidence="3 6" id="KW-0731">Sigma factor</keyword>
<dbReference type="SUPFAM" id="SSF88659">
    <property type="entry name" value="Sigma3 and sigma4 domains of RNA polymerase sigma factors"/>
    <property type="match status" value="1"/>
</dbReference>
<dbReference type="InterPro" id="IPR000838">
    <property type="entry name" value="RNA_pol_sigma70_ECF_CS"/>
</dbReference>
<dbReference type="Pfam" id="PF08281">
    <property type="entry name" value="Sigma70_r4_2"/>
    <property type="match status" value="1"/>
</dbReference>
<keyword evidence="4 6" id="KW-0238">DNA-binding</keyword>
<dbReference type="GO" id="GO:0016987">
    <property type="term" value="F:sigma factor activity"/>
    <property type="evidence" value="ECO:0007669"/>
    <property type="project" value="UniProtKB-KW"/>
</dbReference>
<reference evidence="9 10" key="1">
    <citation type="submission" date="2019-04" db="EMBL/GenBank/DDBJ databases">
        <title>Genome of a novel bacterium Candidatus Jettenia ecosi reconstructed from metagenome of an anammox bioreactor.</title>
        <authorList>
            <person name="Mardanov A.V."/>
            <person name="Beletsky A.V."/>
            <person name="Ravin N.V."/>
            <person name="Botchkova E.A."/>
            <person name="Litti Y.V."/>
            <person name="Nozhevnikova A.N."/>
        </authorList>
    </citation>
    <scope>NUCLEOTIDE SEQUENCE [LARGE SCALE GENOMIC DNA]</scope>
    <source>
        <strain evidence="9">J2</strain>
    </source>
</reference>
<evidence type="ECO:0000259" key="7">
    <source>
        <dbReference type="Pfam" id="PF04542"/>
    </source>
</evidence>
<dbReference type="InterPro" id="IPR013325">
    <property type="entry name" value="RNA_pol_sigma_r2"/>
</dbReference>
<protein>
    <recommendedName>
        <fullName evidence="6">RNA polymerase sigma factor</fullName>
    </recommendedName>
</protein>
<dbReference type="CDD" id="cd06171">
    <property type="entry name" value="Sigma70_r4"/>
    <property type="match status" value="1"/>
</dbReference>
<dbReference type="Gene3D" id="1.10.1740.10">
    <property type="match status" value="1"/>
</dbReference>
<dbReference type="GO" id="GO:0006352">
    <property type="term" value="P:DNA-templated transcription initiation"/>
    <property type="evidence" value="ECO:0007669"/>
    <property type="project" value="InterPro"/>
</dbReference>
<dbReference type="Gene3D" id="1.10.10.10">
    <property type="entry name" value="Winged helix-like DNA-binding domain superfamily/Winged helix DNA-binding domain"/>
    <property type="match status" value="1"/>
</dbReference>
<dbReference type="InterPro" id="IPR036388">
    <property type="entry name" value="WH-like_DNA-bd_sf"/>
</dbReference>
<dbReference type="NCBIfam" id="TIGR02937">
    <property type="entry name" value="sigma70-ECF"/>
    <property type="match status" value="1"/>
</dbReference>
<evidence type="ECO:0000256" key="3">
    <source>
        <dbReference type="ARBA" id="ARBA00023082"/>
    </source>
</evidence>
<evidence type="ECO:0000256" key="6">
    <source>
        <dbReference type="RuleBase" id="RU000716"/>
    </source>
</evidence>
<evidence type="ECO:0000256" key="4">
    <source>
        <dbReference type="ARBA" id="ARBA00023125"/>
    </source>
</evidence>
<evidence type="ECO:0000256" key="2">
    <source>
        <dbReference type="ARBA" id="ARBA00023015"/>
    </source>
</evidence>
<evidence type="ECO:0000259" key="8">
    <source>
        <dbReference type="Pfam" id="PF08281"/>
    </source>
</evidence>
<dbReference type="InterPro" id="IPR014284">
    <property type="entry name" value="RNA_pol_sigma-70_dom"/>
</dbReference>
<dbReference type="PROSITE" id="PS01063">
    <property type="entry name" value="SIGMA70_ECF"/>
    <property type="match status" value="1"/>
</dbReference>
<dbReference type="SUPFAM" id="SSF88946">
    <property type="entry name" value="Sigma2 domain of RNA polymerase sigma factors"/>
    <property type="match status" value="1"/>
</dbReference>
<evidence type="ECO:0000313" key="9">
    <source>
        <dbReference type="EMBL" id="TLD40372.1"/>
    </source>
</evidence>
<dbReference type="AlphaFoldDB" id="A0A533Q6Z0"/>
<feature type="domain" description="RNA polymerase sigma-70 region 2" evidence="7">
    <location>
        <begin position="16"/>
        <end position="79"/>
    </location>
</feature>
<evidence type="ECO:0000256" key="1">
    <source>
        <dbReference type="ARBA" id="ARBA00010641"/>
    </source>
</evidence>
<dbReference type="InterPro" id="IPR039425">
    <property type="entry name" value="RNA_pol_sigma-70-like"/>
</dbReference>
<comment type="caution">
    <text evidence="9">The sequence shown here is derived from an EMBL/GenBank/DDBJ whole genome shotgun (WGS) entry which is preliminary data.</text>
</comment>
<proteinExistence type="inferred from homology"/>
<evidence type="ECO:0000256" key="5">
    <source>
        <dbReference type="ARBA" id="ARBA00023163"/>
    </source>
</evidence>
<organism evidence="9 10">
    <name type="scientific">Candidatus Jettenia ecosi</name>
    <dbReference type="NCBI Taxonomy" id="2494326"/>
    <lineage>
        <taxon>Bacteria</taxon>
        <taxon>Pseudomonadati</taxon>
        <taxon>Planctomycetota</taxon>
        <taxon>Candidatus Brocadiia</taxon>
        <taxon>Candidatus Brocadiales</taxon>
        <taxon>Candidatus Brocadiaceae</taxon>
        <taxon>Candidatus Jettenia</taxon>
    </lineage>
</organism>
<feature type="domain" description="RNA polymerase sigma factor 70 region 4 type 2" evidence="8">
    <location>
        <begin position="128"/>
        <end position="178"/>
    </location>
</feature>
<dbReference type="InterPro" id="IPR013249">
    <property type="entry name" value="RNA_pol_sigma70_r4_t2"/>
</dbReference>
<dbReference type="GO" id="GO:0003677">
    <property type="term" value="F:DNA binding"/>
    <property type="evidence" value="ECO:0007669"/>
    <property type="project" value="UniProtKB-KW"/>
</dbReference>
<dbReference type="InterPro" id="IPR007627">
    <property type="entry name" value="RNA_pol_sigma70_r2"/>
</dbReference>
<dbReference type="Pfam" id="PF04542">
    <property type="entry name" value="Sigma70_r2"/>
    <property type="match status" value="1"/>
</dbReference>
<gene>
    <name evidence="9" type="ORF">JETT_3376</name>
</gene>
<accession>A0A533Q6Z0</accession>
<keyword evidence="2 6" id="KW-0805">Transcription regulation</keyword>
<keyword evidence="5 6" id="KW-0804">Transcription</keyword>
<dbReference type="PANTHER" id="PTHR43133">
    <property type="entry name" value="RNA POLYMERASE ECF-TYPE SIGMA FACTO"/>
    <property type="match status" value="1"/>
</dbReference>